<dbReference type="CDD" id="cd01846">
    <property type="entry name" value="fatty_acyltransferase_like"/>
    <property type="match status" value="1"/>
</dbReference>
<dbReference type="SUPFAM" id="SSF52266">
    <property type="entry name" value="SGNH hydrolase"/>
    <property type="match status" value="1"/>
</dbReference>
<accession>A0A8G1RQ93</accession>
<evidence type="ECO:0000256" key="1">
    <source>
        <dbReference type="ARBA" id="ARBA00022801"/>
    </source>
</evidence>
<proteinExistence type="predicted"/>
<dbReference type="GO" id="GO:0016788">
    <property type="term" value="F:hydrolase activity, acting on ester bonds"/>
    <property type="evidence" value="ECO:0007669"/>
    <property type="project" value="InterPro"/>
</dbReference>
<dbReference type="OrthoDB" id="1600564at2759"/>
<protein>
    <recommendedName>
        <fullName evidence="4">Carbohydrate esterase family 16 protein</fullName>
    </recommendedName>
</protein>
<dbReference type="EMBL" id="KZ824646">
    <property type="protein sequence ID" value="RAK76889.1"/>
    <property type="molecule type" value="Genomic_DNA"/>
</dbReference>
<gene>
    <name evidence="2" type="ORF">BO72DRAFT_496796</name>
</gene>
<dbReference type="Proteomes" id="UP000249789">
    <property type="component" value="Unassembled WGS sequence"/>
</dbReference>
<dbReference type="PANTHER" id="PTHR45648:SF22">
    <property type="entry name" value="GDSL LIPASE_ACYLHYDROLASE FAMILY PROTEIN (AFU_ORTHOLOGUE AFUA_4G14700)"/>
    <property type="match status" value="1"/>
</dbReference>
<reference evidence="2 3" key="1">
    <citation type="submission" date="2018-02" db="EMBL/GenBank/DDBJ databases">
        <title>The genomes of Aspergillus section Nigri reveals drivers in fungal speciation.</title>
        <authorList>
            <consortium name="DOE Joint Genome Institute"/>
            <person name="Vesth T.C."/>
            <person name="Nybo J."/>
            <person name="Theobald S."/>
            <person name="Brandl J."/>
            <person name="Frisvad J.C."/>
            <person name="Nielsen K.F."/>
            <person name="Lyhne E.K."/>
            <person name="Kogle M.E."/>
            <person name="Kuo A."/>
            <person name="Riley R."/>
            <person name="Clum A."/>
            <person name="Nolan M."/>
            <person name="Lipzen A."/>
            <person name="Salamov A."/>
            <person name="Henrissat B."/>
            <person name="Wiebenga A."/>
            <person name="De vries R.P."/>
            <person name="Grigoriev I.V."/>
            <person name="Mortensen U.H."/>
            <person name="Andersen M.R."/>
            <person name="Baker S.E."/>
        </authorList>
    </citation>
    <scope>NUCLEOTIDE SEQUENCE [LARGE SCALE GENOMIC DNA]</scope>
    <source>
        <strain evidence="2 3">CBS 313.89</strain>
    </source>
</reference>
<dbReference type="Gene3D" id="3.40.50.1110">
    <property type="entry name" value="SGNH hydrolase"/>
    <property type="match status" value="1"/>
</dbReference>
<dbReference type="InterPro" id="IPR051058">
    <property type="entry name" value="GDSL_Est/Lipase"/>
</dbReference>
<keyword evidence="3" id="KW-1185">Reference proteome</keyword>
<evidence type="ECO:0000313" key="2">
    <source>
        <dbReference type="EMBL" id="RAK76889.1"/>
    </source>
</evidence>
<dbReference type="Pfam" id="PF00657">
    <property type="entry name" value="Lipase_GDSL"/>
    <property type="match status" value="1"/>
</dbReference>
<dbReference type="GeneID" id="63865984"/>
<dbReference type="InterPro" id="IPR036514">
    <property type="entry name" value="SGNH_hydro_sf"/>
</dbReference>
<evidence type="ECO:0000313" key="3">
    <source>
        <dbReference type="Proteomes" id="UP000249789"/>
    </source>
</evidence>
<name>A0A8G1RQ93_9EURO</name>
<dbReference type="AlphaFoldDB" id="A0A8G1RQ93"/>
<dbReference type="PANTHER" id="PTHR45648">
    <property type="entry name" value="GDSL LIPASE/ACYLHYDROLASE FAMILY PROTEIN (AFU_ORTHOLOGUE AFUA_4G14700)"/>
    <property type="match status" value="1"/>
</dbReference>
<evidence type="ECO:0008006" key="4">
    <source>
        <dbReference type="Google" id="ProtNLM"/>
    </source>
</evidence>
<keyword evidence="1" id="KW-0378">Hydrolase</keyword>
<organism evidence="2 3">
    <name type="scientific">Aspergillus fijiensis CBS 313.89</name>
    <dbReference type="NCBI Taxonomy" id="1448319"/>
    <lineage>
        <taxon>Eukaryota</taxon>
        <taxon>Fungi</taxon>
        <taxon>Dikarya</taxon>
        <taxon>Ascomycota</taxon>
        <taxon>Pezizomycotina</taxon>
        <taxon>Eurotiomycetes</taxon>
        <taxon>Eurotiomycetidae</taxon>
        <taxon>Eurotiales</taxon>
        <taxon>Aspergillaceae</taxon>
        <taxon>Aspergillus</taxon>
    </lineage>
</organism>
<dbReference type="InterPro" id="IPR001087">
    <property type="entry name" value="GDSL"/>
</dbReference>
<dbReference type="RefSeq" id="XP_040800899.1">
    <property type="nucleotide sequence ID" value="XM_040948651.1"/>
</dbReference>
<sequence length="304" mass="33422">MKLQQLLAPGLAALPVPELLGGNVNYLFTFGDSYSTTGFNVSAEQPAVGNPMGNPELGQGTASDGINWVGYLTTHFNHTLTFSYNLAVYGATIDNEVVPNVPGDVVSQIQGMFGKHYCRGTADTTPEISSRSAIADAWTEVADAALFVIWVGINDVQFSYLAPHPLLQLTAALDTYFQLLTDLYDCGARRFLVLNVPPTTRTPNMLTHSPIRRARHLTTVHIFNLLLERMVKRWAGGFPDATVMLFDVFAFMGAVLDDPQRYGFRDGTCVGEEGCVWWDDFHPRSEFHFVLARQLEGLLGGGLD</sequence>
<dbReference type="VEuPathDB" id="FungiDB:BO72DRAFT_496796"/>